<evidence type="ECO:0000256" key="1">
    <source>
        <dbReference type="SAM" id="MobiDB-lite"/>
    </source>
</evidence>
<keyword evidence="3" id="KW-1185">Reference proteome</keyword>
<evidence type="ECO:0000313" key="2">
    <source>
        <dbReference type="EMBL" id="PMR71861.1"/>
    </source>
</evidence>
<comment type="caution">
    <text evidence="2">The sequence shown here is derived from an EMBL/GenBank/DDBJ whole genome shotgun (WGS) entry which is preliminary data.</text>
</comment>
<dbReference type="AlphaFoldDB" id="A0A2N7TUK7"/>
<name>A0A2N7TUK7_9GAMM</name>
<dbReference type="Proteomes" id="UP000235346">
    <property type="component" value="Unassembled WGS sequence"/>
</dbReference>
<dbReference type="RefSeq" id="WP_102626072.1">
    <property type="nucleotide sequence ID" value="NZ_PDOH01000050.1"/>
</dbReference>
<evidence type="ECO:0000313" key="3">
    <source>
        <dbReference type="Proteomes" id="UP000235346"/>
    </source>
</evidence>
<reference evidence="2 3" key="1">
    <citation type="submission" date="2018-01" db="EMBL/GenBank/DDBJ databases">
        <title>Halomonas endophytica sp. nov., isolated from storage liquid in the stems of Populus euphratica.</title>
        <authorList>
            <person name="Chen C."/>
        </authorList>
    </citation>
    <scope>NUCLEOTIDE SEQUENCE [LARGE SCALE GENOMIC DNA]</scope>
    <source>
        <strain evidence="2 3">DSM 26881</strain>
    </source>
</reference>
<sequence>MNPKHSLLKLLRDSAPGGIHWALRGGEVGLAAWLESASVKDVDLWVHSEEIKAFARALSPRAVSIISLESDPRWLRHVVLVMTAQFGGQLVDITFGDLKVGGALTCRESLITTRQGPDGPVLAGVAAVSDLLLRKLLRGKAPDRARIAEARAHWLAAPGETREAWLSDLELTFGKRLTQDVRAILNGRVITRQCRLAFVLAAARASLRHSGLPLMVRRRRRMVMGRRRRILLKRPVAPVLFQVSGVQGDQVTSLLEEVLQGLGVATQHLAGRPDANRLDSLRSVGRCIKAGLYGHALIVTGDGTGIAAARAPFTILTWPFGRVIRILTPGPATAATPRPPGTIRPADHHADTLGWPMTRADITENYYLAAHRWYIDDMAAARQLTAADSTVVDPATSEALNPEV</sequence>
<dbReference type="OrthoDB" id="6174575at2"/>
<dbReference type="EMBL" id="PNRE01000008">
    <property type="protein sequence ID" value="PMR71861.1"/>
    <property type="molecule type" value="Genomic_DNA"/>
</dbReference>
<organism evidence="2 3">
    <name type="scientific">Halomonas heilongjiangensis</name>
    <dbReference type="NCBI Taxonomy" id="1387883"/>
    <lineage>
        <taxon>Bacteria</taxon>
        <taxon>Pseudomonadati</taxon>
        <taxon>Pseudomonadota</taxon>
        <taxon>Gammaproteobacteria</taxon>
        <taxon>Oceanospirillales</taxon>
        <taxon>Halomonadaceae</taxon>
        <taxon>Halomonas</taxon>
    </lineage>
</organism>
<protein>
    <submittedName>
        <fullName evidence="2">Uncharacterized protein</fullName>
    </submittedName>
</protein>
<feature type="region of interest" description="Disordered" evidence="1">
    <location>
        <begin position="331"/>
        <end position="350"/>
    </location>
</feature>
<gene>
    <name evidence="2" type="ORF">C1H66_01060</name>
</gene>
<proteinExistence type="predicted"/>
<accession>A0A2N7TUK7</accession>